<keyword evidence="3" id="KW-1185">Reference proteome</keyword>
<dbReference type="InterPro" id="IPR007569">
    <property type="entry name" value="DUF559"/>
</dbReference>
<evidence type="ECO:0000313" key="2">
    <source>
        <dbReference type="EMBL" id="MCG2418920.1"/>
    </source>
</evidence>
<name>A0A9X1QV54_9FLAO</name>
<comment type="caution">
    <text evidence="2">The sequence shown here is derived from an EMBL/GenBank/DDBJ whole genome shotgun (WGS) entry which is preliminary data.</text>
</comment>
<dbReference type="RefSeq" id="WP_237602710.1">
    <property type="nucleotide sequence ID" value="NZ_JAIRBA010000012.1"/>
</dbReference>
<sequence length="240" mass="28152">MAKIPIEIEKIKKTSRYLGSTDSIPKEITEYLITLTEKGQGWEKTVRCNIKELTKFRDEISQLIETTTTAERLNITNDEANVLDRHYSQDALCQGCIYKFTNNCLTCIFELQSPLERKLFLALNKEYIRFSTQYPLNWKGENISIEGKTYNNPKNNFKDVLTVADFYIEKRGVKLCVYTDGHTYHERTEEQAQRDKRIDRKLQELGFQVLRYTGKDVNENTDSIVAEIKKWIEKASYYNV</sequence>
<protein>
    <submittedName>
        <fullName evidence="2">Endonuclease domain-containing protein</fullName>
    </submittedName>
</protein>
<evidence type="ECO:0000313" key="3">
    <source>
        <dbReference type="Proteomes" id="UP001139461"/>
    </source>
</evidence>
<accession>A0A9X1QV54</accession>
<reference evidence="2" key="1">
    <citation type="submission" date="2021-09" db="EMBL/GenBank/DDBJ databases">
        <title>Genome of Aequorivita sp. strain F47161.</title>
        <authorList>
            <person name="Wang Y."/>
        </authorList>
    </citation>
    <scope>NUCLEOTIDE SEQUENCE</scope>
    <source>
        <strain evidence="2">F47161</strain>
    </source>
</reference>
<keyword evidence="2" id="KW-0378">Hydrolase</keyword>
<dbReference type="Gene3D" id="3.40.960.10">
    <property type="entry name" value="VSR Endonuclease"/>
    <property type="match status" value="1"/>
</dbReference>
<dbReference type="Pfam" id="PF04480">
    <property type="entry name" value="DUF559"/>
    <property type="match status" value="1"/>
</dbReference>
<organism evidence="2 3">
    <name type="scientific">Aequorivita vitellina</name>
    <dbReference type="NCBI Taxonomy" id="2874475"/>
    <lineage>
        <taxon>Bacteria</taxon>
        <taxon>Pseudomonadati</taxon>
        <taxon>Bacteroidota</taxon>
        <taxon>Flavobacteriia</taxon>
        <taxon>Flavobacteriales</taxon>
        <taxon>Flavobacteriaceae</taxon>
        <taxon>Aequorivita</taxon>
    </lineage>
</organism>
<dbReference type="SUPFAM" id="SSF52980">
    <property type="entry name" value="Restriction endonuclease-like"/>
    <property type="match status" value="1"/>
</dbReference>
<evidence type="ECO:0000259" key="1">
    <source>
        <dbReference type="Pfam" id="PF04480"/>
    </source>
</evidence>
<proteinExistence type="predicted"/>
<gene>
    <name evidence="2" type="ORF">K8089_07785</name>
</gene>
<dbReference type="AlphaFoldDB" id="A0A9X1QV54"/>
<feature type="domain" description="DUF559" evidence="1">
    <location>
        <begin position="163"/>
        <end position="232"/>
    </location>
</feature>
<keyword evidence="2" id="KW-0540">Nuclease</keyword>
<dbReference type="GO" id="GO:0004519">
    <property type="term" value="F:endonuclease activity"/>
    <property type="evidence" value="ECO:0007669"/>
    <property type="project" value="UniProtKB-KW"/>
</dbReference>
<dbReference type="EMBL" id="JAIRBA010000012">
    <property type="protein sequence ID" value="MCG2418920.1"/>
    <property type="molecule type" value="Genomic_DNA"/>
</dbReference>
<dbReference type="InterPro" id="IPR011335">
    <property type="entry name" value="Restrct_endonuc-II-like"/>
</dbReference>
<keyword evidence="2" id="KW-0255">Endonuclease</keyword>
<dbReference type="Proteomes" id="UP001139461">
    <property type="component" value="Unassembled WGS sequence"/>
</dbReference>